<feature type="coiled-coil region" evidence="1">
    <location>
        <begin position="471"/>
        <end position="502"/>
    </location>
</feature>
<dbReference type="Gene3D" id="3.40.50.300">
    <property type="entry name" value="P-loop containing nucleotide triphosphate hydrolases"/>
    <property type="match status" value="2"/>
</dbReference>
<protein>
    <submittedName>
        <fullName evidence="3">AAA family ATPase</fullName>
    </submittedName>
</protein>
<feature type="domain" description="Rad50/SbcC-type AAA" evidence="2">
    <location>
        <begin position="25"/>
        <end position="255"/>
    </location>
</feature>
<name>A0ABV7XGX9_9SPHN</name>
<dbReference type="InterPro" id="IPR038729">
    <property type="entry name" value="Rad50/SbcC_AAA"/>
</dbReference>
<gene>
    <name evidence="3" type="ORF">ACFOMD_17270</name>
</gene>
<dbReference type="PANTHER" id="PTHR32114:SF2">
    <property type="entry name" value="ABC TRANSPORTER ABCH.3"/>
    <property type="match status" value="1"/>
</dbReference>
<evidence type="ECO:0000313" key="4">
    <source>
        <dbReference type="Proteomes" id="UP001595615"/>
    </source>
</evidence>
<proteinExistence type="predicted"/>
<keyword evidence="4" id="KW-1185">Reference proteome</keyword>
<dbReference type="PANTHER" id="PTHR32114">
    <property type="entry name" value="ABC TRANSPORTER ABCH.3"/>
    <property type="match status" value="1"/>
</dbReference>
<evidence type="ECO:0000259" key="2">
    <source>
        <dbReference type="Pfam" id="PF13476"/>
    </source>
</evidence>
<dbReference type="Pfam" id="PF13476">
    <property type="entry name" value="AAA_23"/>
    <property type="match status" value="1"/>
</dbReference>
<accession>A0ABV7XGX9</accession>
<sequence length="676" mass="75468">MPTATDGQPDKALAVTRFAFPRVRRVTLSNFTLYRLQPNISLDLQPGVHCLAGANGIGKSTFLSTVNYGLTGYVPDPARKFLSADRYVGDAHRFTQHYFDGRIGEKDRDLASVTLEFDVNDQRFSITRGLFSNQNVTRLHVTKGNEVVFDGSDLASYQRADEYKRLLSAAVGLNNFDQFIFLQHFVFTFDESRHLLFWDDRASSQVLFLTFGGDPDEAARADGLKREADQEDSRARNAQYQANNTRKRIQVLRDELGGTPPDADFEALARDHGRLQDALNEAVAAAERAEARLNEAELKFARSTATFAIHRAAYSDIFNRMLSGPSNAASHPVVINSLSAEECVVCHASGHVVVANIEAKLKRQICPLCDSDLAPPSDATALEAELKQLDDKLTNAKSDLDEAEGARTRLELEHQAQRNSVIDARAALAAFEEANSSVADSLREHRNAGNAKIEKTIESLKDTYAEFIGVRDGHYRHRDELRSRYKELQNRLESRYALTEREFVPRFRQLAELFLGIDLSVTLRETAPTELRLEIELDGDARQDPQELSESQRFFIDIALRMSLAQQMSLETDRAPLFIDTPEGSLDIAYEERAGDMFARFVESGHDLLMTANINTSLLLKTLASKCGASRMALSQMTGWTELSDVQQNASQLFENAYGEISAALQNQGGARENRP</sequence>
<dbReference type="Proteomes" id="UP001595615">
    <property type="component" value="Unassembled WGS sequence"/>
</dbReference>
<keyword evidence="1" id="KW-0175">Coiled coil</keyword>
<reference evidence="4" key="1">
    <citation type="journal article" date="2019" name="Int. J. Syst. Evol. Microbiol.">
        <title>The Global Catalogue of Microorganisms (GCM) 10K type strain sequencing project: providing services to taxonomists for standard genome sequencing and annotation.</title>
        <authorList>
            <consortium name="The Broad Institute Genomics Platform"/>
            <consortium name="The Broad Institute Genome Sequencing Center for Infectious Disease"/>
            <person name="Wu L."/>
            <person name="Ma J."/>
        </authorList>
    </citation>
    <scope>NUCLEOTIDE SEQUENCE [LARGE SCALE GENOMIC DNA]</scope>
    <source>
        <strain evidence="4">KCTC 42644</strain>
    </source>
</reference>
<feature type="coiled-coil region" evidence="1">
    <location>
        <begin position="235"/>
        <end position="306"/>
    </location>
</feature>
<dbReference type="InterPro" id="IPR027417">
    <property type="entry name" value="P-loop_NTPase"/>
</dbReference>
<dbReference type="EMBL" id="JBHRXV010000014">
    <property type="protein sequence ID" value="MFC3714323.1"/>
    <property type="molecule type" value="Genomic_DNA"/>
</dbReference>
<comment type="caution">
    <text evidence="3">The sequence shown here is derived from an EMBL/GenBank/DDBJ whole genome shotgun (WGS) entry which is preliminary data.</text>
</comment>
<dbReference type="RefSeq" id="WP_380863714.1">
    <property type="nucleotide sequence ID" value="NZ_JBHRXV010000014.1"/>
</dbReference>
<feature type="coiled-coil region" evidence="1">
    <location>
        <begin position="379"/>
        <end position="420"/>
    </location>
</feature>
<dbReference type="SUPFAM" id="SSF52540">
    <property type="entry name" value="P-loop containing nucleoside triphosphate hydrolases"/>
    <property type="match status" value="1"/>
</dbReference>
<organism evidence="3 4">
    <name type="scientific">Sphingoaurantiacus capsulatus</name>
    <dbReference type="NCBI Taxonomy" id="1771310"/>
    <lineage>
        <taxon>Bacteria</taxon>
        <taxon>Pseudomonadati</taxon>
        <taxon>Pseudomonadota</taxon>
        <taxon>Alphaproteobacteria</taxon>
        <taxon>Sphingomonadales</taxon>
        <taxon>Sphingosinicellaceae</taxon>
        <taxon>Sphingoaurantiacus</taxon>
    </lineage>
</organism>
<evidence type="ECO:0000256" key="1">
    <source>
        <dbReference type="SAM" id="Coils"/>
    </source>
</evidence>
<evidence type="ECO:0000313" key="3">
    <source>
        <dbReference type="EMBL" id="MFC3714323.1"/>
    </source>
</evidence>